<name>A0A1V6X7N4_PENNA</name>
<dbReference type="InterPro" id="IPR022198">
    <property type="entry name" value="DUF3723"/>
</dbReference>
<feature type="compositionally biased region" description="Basic and acidic residues" evidence="1">
    <location>
        <begin position="838"/>
        <end position="853"/>
    </location>
</feature>
<evidence type="ECO:0000313" key="2">
    <source>
        <dbReference type="EMBL" id="OQE71141.1"/>
    </source>
</evidence>
<feature type="compositionally biased region" description="Basic and acidic residues" evidence="1">
    <location>
        <begin position="1045"/>
        <end position="1056"/>
    </location>
</feature>
<dbReference type="STRING" id="60175.A0A1V6X7N4"/>
<feature type="compositionally biased region" description="Basic residues" evidence="1">
    <location>
        <begin position="641"/>
        <end position="660"/>
    </location>
</feature>
<keyword evidence="3" id="KW-1185">Reference proteome</keyword>
<comment type="caution">
    <text evidence="2">The sequence shown here is derived from an EMBL/GenBank/DDBJ whole genome shotgun (WGS) entry which is preliminary data.</text>
</comment>
<accession>A0A1V6X7N4</accession>
<gene>
    <name evidence="2" type="ORF">PENNAL_c0111G06831</name>
</gene>
<organism evidence="2 3">
    <name type="scientific">Penicillium nalgiovense</name>
    <dbReference type="NCBI Taxonomy" id="60175"/>
    <lineage>
        <taxon>Eukaryota</taxon>
        <taxon>Fungi</taxon>
        <taxon>Dikarya</taxon>
        <taxon>Ascomycota</taxon>
        <taxon>Pezizomycotina</taxon>
        <taxon>Eurotiomycetes</taxon>
        <taxon>Eurotiomycetidae</taxon>
        <taxon>Eurotiales</taxon>
        <taxon>Aspergillaceae</taxon>
        <taxon>Penicillium</taxon>
    </lineage>
</organism>
<feature type="region of interest" description="Disordered" evidence="1">
    <location>
        <begin position="611"/>
        <end position="683"/>
    </location>
</feature>
<feature type="compositionally biased region" description="Basic and acidic residues" evidence="1">
    <location>
        <begin position="754"/>
        <end position="767"/>
    </location>
</feature>
<feature type="region of interest" description="Disordered" evidence="1">
    <location>
        <begin position="874"/>
        <end position="934"/>
    </location>
</feature>
<feature type="region of interest" description="Disordered" evidence="1">
    <location>
        <begin position="1213"/>
        <end position="1232"/>
    </location>
</feature>
<feature type="compositionally biased region" description="Acidic residues" evidence="1">
    <location>
        <begin position="1222"/>
        <end position="1232"/>
    </location>
</feature>
<sequence>MEQSMFTDGELQLTTERRLKYQGTAKINLSQITYHPCVARQLDQKNVERLCEVFRKDGCNRLDVQHHVTALVTRRHLKHARREAQISAEELLTNLPDKLPFLSFPSSQIQCLHGQHRLRAAAEVLAPSERWWTVDLYLDDISPELRNTLVDEYANEKTPTDGDIYRKIRQYQNEHNAPFQKRWWARLSENKAKRLRQLMSPDNVDICAAFDALLPIPGLWNGLSIGSLNRVLALKCDEVSYHRLPQLSPVPLLMTKEIIHYLQHVERFWSTLVDRDRHQMAKIDIHTVEKLQLRAPVACSADEREVKGYILSGEVFSQFGEAERSEIWNRISTYDGIIPSIQTFFRDTAYLEACATGVRQFAVLSKNEPTVRAALKHAYNPTTTRGACLVQTSEAGFRSHTGPSTDSFELAYRQIWLFAMRYYPEMAKKATSKKVIAKAVRGRADEVVLHNMATLAQKLGFDSLPINEMLNRSPDRRIAREALLKARKPGSYRYDPATFDSLIDRLVECFGTAVAHEALPSPELVLGRTPTISRRCGPPLEHVQPIDRPHLFLDKVHFKEATGQQTISSFFVRQCVYFAFFDKPLTWKQREDHGLASPELLQKDVSKSPLFVPVNDLPSTPRAVPPTESAPQRQSRQEHRRERRRRRQETRNHSHRHRRKEIADNMHPAVPADPVDSTTADHDMDMNDVDVAHVVPGDEDISMAGSYIDSRIERNDHSAAENELLHDSRRDTDEDLEFLSNVEKDEQALSQGSDTRRNLGDIAHEPSIDSLNGHDTAKEQTNMNEDTSSLYSQDSSRSTENASMEYVEPVVPADMQGRLTRGGSSDTDLQLTPSPVEADSKSLKQRTEERESALDAVHQTLQALEQEAEKRALTSVEILEERSLPSTDEPDASSELPSPGVGPAMDALAESRISHEHSSATTQDPDPIVRQGRVARSARAVSAITQIDLNGLDAATVVGEDGPDQQEQSEQPILGQAAVSTPFGHQKSSDHEQGTDNMGPRKFLGDLSESSASTPIIVESTGPPRPATLQNPAGATEEGGPSQREQADVQTTHHDMASLVSKPQKPKEHVQQTNQKKLRENKNDSQEASTSGQNLSEITVPLLPEALRPRRNPPPNAITITFKVYENGGWHVTDQVPINPNDPSEAHRIAHKYARKDNKHARFYNKNLRLVSAAQCVRAAMDDGSNTVLMSLQQDLVVTRAKVAAVAEMMKTDAQGRAAADHDDDDDDDRIT</sequence>
<feature type="compositionally biased region" description="Polar residues" evidence="1">
    <location>
        <begin position="1086"/>
        <end position="1095"/>
    </location>
</feature>
<feature type="region of interest" description="Disordered" evidence="1">
    <location>
        <begin position="741"/>
        <end position="853"/>
    </location>
</feature>
<evidence type="ECO:0000313" key="3">
    <source>
        <dbReference type="Proteomes" id="UP000191691"/>
    </source>
</evidence>
<protein>
    <submittedName>
        <fullName evidence="2">Uncharacterized protein</fullName>
    </submittedName>
</protein>
<dbReference type="OMA" id="SERWWTV"/>
<feature type="compositionally biased region" description="Polar residues" evidence="1">
    <location>
        <begin position="779"/>
        <end position="802"/>
    </location>
</feature>
<dbReference type="AlphaFoldDB" id="A0A1V6X7N4"/>
<dbReference type="EMBL" id="MOOB01000111">
    <property type="protein sequence ID" value="OQE71141.1"/>
    <property type="molecule type" value="Genomic_DNA"/>
</dbReference>
<dbReference type="Pfam" id="PF12520">
    <property type="entry name" value="DUF3723"/>
    <property type="match status" value="1"/>
</dbReference>
<evidence type="ECO:0000256" key="1">
    <source>
        <dbReference type="SAM" id="MobiDB-lite"/>
    </source>
</evidence>
<feature type="region of interest" description="Disordered" evidence="1">
    <location>
        <begin position="956"/>
        <end position="1095"/>
    </location>
</feature>
<dbReference type="Proteomes" id="UP000191691">
    <property type="component" value="Unassembled WGS sequence"/>
</dbReference>
<feature type="compositionally biased region" description="Polar residues" evidence="1">
    <location>
        <begin position="822"/>
        <end position="833"/>
    </location>
</feature>
<reference evidence="3" key="1">
    <citation type="journal article" date="2017" name="Nat. Microbiol.">
        <title>Global analysis of biosynthetic gene clusters reveals vast potential of secondary metabolite production in Penicillium species.</title>
        <authorList>
            <person name="Nielsen J.C."/>
            <person name="Grijseels S."/>
            <person name="Prigent S."/>
            <person name="Ji B."/>
            <person name="Dainat J."/>
            <person name="Nielsen K.F."/>
            <person name="Frisvad J.C."/>
            <person name="Workman M."/>
            <person name="Nielsen J."/>
        </authorList>
    </citation>
    <scope>NUCLEOTIDE SEQUENCE [LARGE SCALE GENOMIC DNA]</scope>
    <source>
        <strain evidence="3">IBT 13039</strain>
    </source>
</reference>
<proteinExistence type="predicted"/>